<evidence type="ECO:0000313" key="2">
    <source>
        <dbReference type="EMBL" id="NIJ07305.1"/>
    </source>
</evidence>
<dbReference type="InterPro" id="IPR011051">
    <property type="entry name" value="RmlC_Cupin_sf"/>
</dbReference>
<keyword evidence="3" id="KW-1185">Reference proteome</keyword>
<dbReference type="Gene3D" id="2.60.120.10">
    <property type="entry name" value="Jelly Rolls"/>
    <property type="match status" value="1"/>
</dbReference>
<dbReference type="Pfam" id="PF07883">
    <property type="entry name" value="Cupin_2"/>
    <property type="match status" value="1"/>
</dbReference>
<dbReference type="PANTHER" id="PTHR36156:SF2">
    <property type="entry name" value="CUPIN TYPE-2 DOMAIN-CONTAINING PROTEIN"/>
    <property type="match status" value="1"/>
</dbReference>
<proteinExistence type="predicted"/>
<evidence type="ECO:0000259" key="1">
    <source>
        <dbReference type="Pfam" id="PF07883"/>
    </source>
</evidence>
<dbReference type="SUPFAM" id="SSF51182">
    <property type="entry name" value="RmlC-like cupins"/>
    <property type="match status" value="1"/>
</dbReference>
<dbReference type="PANTHER" id="PTHR36156">
    <property type="entry name" value="SLR2101 PROTEIN"/>
    <property type="match status" value="1"/>
</dbReference>
<dbReference type="Proteomes" id="UP000727456">
    <property type="component" value="Unassembled WGS sequence"/>
</dbReference>
<comment type="caution">
    <text evidence="2">The sequence shown here is derived from an EMBL/GenBank/DDBJ whole genome shotgun (WGS) entry which is preliminary data.</text>
</comment>
<reference evidence="2 3" key="1">
    <citation type="submission" date="2020-03" db="EMBL/GenBank/DDBJ databases">
        <title>Genomic Encyclopedia of Type Strains, Phase III (KMG-III): the genomes of soil and plant-associated and newly described type strains.</title>
        <authorList>
            <person name="Whitman W."/>
        </authorList>
    </citation>
    <scope>NUCLEOTIDE SEQUENCE [LARGE SCALE GENOMIC DNA]</scope>
    <source>
        <strain evidence="2 3">CECT 8804</strain>
    </source>
</reference>
<evidence type="ECO:0000313" key="3">
    <source>
        <dbReference type="Proteomes" id="UP000727456"/>
    </source>
</evidence>
<dbReference type="Gene3D" id="2.20.70.150">
    <property type="match status" value="1"/>
</dbReference>
<dbReference type="InterPro" id="IPR014710">
    <property type="entry name" value="RmlC-like_jellyroll"/>
</dbReference>
<accession>A0ABX0TSS9</accession>
<protein>
    <submittedName>
        <fullName evidence="2">Quercetin dioxygenase-like cupin family protein</fullName>
    </submittedName>
</protein>
<dbReference type="CDD" id="cd02231">
    <property type="entry name" value="cupin_BLL6423-like"/>
    <property type="match status" value="1"/>
</dbReference>
<gene>
    <name evidence="2" type="ORF">FHS31_000901</name>
</gene>
<organism evidence="2 3">
    <name type="scientific">Sphingomonas vulcanisoli</name>
    <dbReference type="NCBI Taxonomy" id="1658060"/>
    <lineage>
        <taxon>Bacteria</taxon>
        <taxon>Pseudomonadati</taxon>
        <taxon>Pseudomonadota</taxon>
        <taxon>Alphaproteobacteria</taxon>
        <taxon>Sphingomonadales</taxon>
        <taxon>Sphingomonadaceae</taxon>
        <taxon>Sphingomonas</taxon>
    </lineage>
</organism>
<dbReference type="RefSeq" id="WP_167072183.1">
    <property type="nucleotide sequence ID" value="NZ_JAAOZC010000002.1"/>
</dbReference>
<name>A0ABX0TSS9_9SPHN</name>
<dbReference type="InterPro" id="IPR013096">
    <property type="entry name" value="Cupin_2"/>
</dbReference>
<dbReference type="InterPro" id="IPR047142">
    <property type="entry name" value="OryJ/VirC-like"/>
</dbReference>
<feature type="domain" description="Cupin type-2" evidence="1">
    <location>
        <begin position="75"/>
        <end position="140"/>
    </location>
</feature>
<dbReference type="EMBL" id="JAAOZC010000002">
    <property type="protein sequence ID" value="NIJ07305.1"/>
    <property type="molecule type" value="Genomic_DNA"/>
</dbReference>
<sequence length="168" mass="17446">MTTVPVRRIVTGHDEAGKAVVLSDTLLDPRPIPSGDATFTLVWTTATTPVDNDDATDGSDREVGLTLPGGSVLRMVDMLPGKSAPMHRTSSLDYGIVISGAIELVLDDGAATRIEAGGIVIQRGTIHSWRNPSADTVARVAFVLLDATPVTIGGMPLPDIHPGAAAKS</sequence>